<feature type="compositionally biased region" description="Basic and acidic residues" evidence="1">
    <location>
        <begin position="39"/>
        <end position="88"/>
    </location>
</feature>
<comment type="caution">
    <text evidence="2">The sequence shown here is derived from an EMBL/GenBank/DDBJ whole genome shotgun (WGS) entry which is preliminary data.</text>
</comment>
<proteinExistence type="predicted"/>
<gene>
    <name evidence="2" type="ORF">SNEC2469_LOCUS13609</name>
</gene>
<evidence type="ECO:0008006" key="4">
    <source>
        <dbReference type="Google" id="ProtNLM"/>
    </source>
</evidence>
<dbReference type="AlphaFoldDB" id="A0A812SFG6"/>
<name>A0A812SFG6_9DINO</name>
<dbReference type="InterPro" id="IPR036869">
    <property type="entry name" value="J_dom_sf"/>
</dbReference>
<evidence type="ECO:0000256" key="1">
    <source>
        <dbReference type="SAM" id="MobiDB-lite"/>
    </source>
</evidence>
<dbReference type="Proteomes" id="UP000601435">
    <property type="component" value="Unassembled WGS sequence"/>
</dbReference>
<protein>
    <recommendedName>
        <fullName evidence="4">J domain-containing protein</fullName>
    </recommendedName>
</protein>
<sequence length="207" mass="24257">MLPEIRYERDEPSPRLLKSREEEVTQPAQTQPPPFSQKQQREILQEFQRQQEENLRQQRDMEAETLRQERQRARESRRSSASRLREAAKAAPSVPQTHPKKSKTSPLGRMMAHFRSKMSSLWRGRDAVTAFDGDDEKFLEAQTERLLAVMKDTLAASHNEPVAVRRKVFRELQRKLHPDKNAHCREAAKIAFQQLMDQQGKYLKEVV</sequence>
<dbReference type="Gene3D" id="1.10.287.110">
    <property type="entry name" value="DnaJ domain"/>
    <property type="match status" value="1"/>
</dbReference>
<organism evidence="2 3">
    <name type="scientific">Symbiodinium necroappetens</name>
    <dbReference type="NCBI Taxonomy" id="1628268"/>
    <lineage>
        <taxon>Eukaryota</taxon>
        <taxon>Sar</taxon>
        <taxon>Alveolata</taxon>
        <taxon>Dinophyceae</taxon>
        <taxon>Suessiales</taxon>
        <taxon>Symbiodiniaceae</taxon>
        <taxon>Symbiodinium</taxon>
    </lineage>
</organism>
<accession>A0A812SFG6</accession>
<dbReference type="EMBL" id="CAJNJA010021730">
    <property type="protein sequence ID" value="CAE7480983.1"/>
    <property type="molecule type" value="Genomic_DNA"/>
</dbReference>
<feature type="compositionally biased region" description="Basic and acidic residues" evidence="1">
    <location>
        <begin position="1"/>
        <end position="23"/>
    </location>
</feature>
<dbReference type="SUPFAM" id="SSF46565">
    <property type="entry name" value="Chaperone J-domain"/>
    <property type="match status" value="1"/>
</dbReference>
<evidence type="ECO:0000313" key="2">
    <source>
        <dbReference type="EMBL" id="CAE7480983.1"/>
    </source>
</evidence>
<evidence type="ECO:0000313" key="3">
    <source>
        <dbReference type="Proteomes" id="UP000601435"/>
    </source>
</evidence>
<feature type="region of interest" description="Disordered" evidence="1">
    <location>
        <begin position="1"/>
        <end position="106"/>
    </location>
</feature>
<keyword evidence="3" id="KW-1185">Reference proteome</keyword>
<reference evidence="2" key="1">
    <citation type="submission" date="2021-02" db="EMBL/GenBank/DDBJ databases">
        <authorList>
            <person name="Dougan E. K."/>
            <person name="Rhodes N."/>
            <person name="Thang M."/>
            <person name="Chan C."/>
        </authorList>
    </citation>
    <scope>NUCLEOTIDE SEQUENCE</scope>
</reference>
<dbReference type="OrthoDB" id="438675at2759"/>